<evidence type="ECO:0000313" key="1">
    <source>
        <dbReference type="EMBL" id="GFZ83019.1"/>
    </source>
</evidence>
<proteinExistence type="predicted"/>
<dbReference type="EMBL" id="BMIY01000014">
    <property type="protein sequence ID" value="GFZ83019.1"/>
    <property type="molecule type" value="Genomic_DNA"/>
</dbReference>
<accession>A0A916QM66</accession>
<dbReference type="Proteomes" id="UP000627715">
    <property type="component" value="Unassembled WGS sequence"/>
</dbReference>
<keyword evidence="2" id="KW-1185">Reference proteome</keyword>
<dbReference type="RefSeq" id="WP_157885626.1">
    <property type="nucleotide sequence ID" value="NZ_BMIY01000014.1"/>
</dbReference>
<dbReference type="SUPFAM" id="SSF52833">
    <property type="entry name" value="Thioredoxin-like"/>
    <property type="match status" value="1"/>
</dbReference>
<dbReference type="AlphaFoldDB" id="A0A916QM66"/>
<name>A0A916QM66_9GAMM</name>
<reference evidence="1" key="2">
    <citation type="submission" date="2020-09" db="EMBL/GenBank/DDBJ databases">
        <authorList>
            <person name="Sun Q."/>
            <person name="Zhou Y."/>
        </authorList>
    </citation>
    <scope>NUCLEOTIDE SEQUENCE</scope>
    <source>
        <strain evidence="1">CGMCC 1.15425</strain>
    </source>
</reference>
<reference evidence="1" key="1">
    <citation type="journal article" date="2014" name="Int. J. Syst. Evol. Microbiol.">
        <title>Complete genome sequence of Corynebacterium casei LMG S-19264T (=DSM 44701T), isolated from a smear-ripened cheese.</title>
        <authorList>
            <consortium name="US DOE Joint Genome Institute (JGI-PGF)"/>
            <person name="Walter F."/>
            <person name="Albersmeier A."/>
            <person name="Kalinowski J."/>
            <person name="Ruckert C."/>
        </authorList>
    </citation>
    <scope>NUCLEOTIDE SEQUENCE</scope>
    <source>
        <strain evidence="1">CGMCC 1.15425</strain>
    </source>
</reference>
<evidence type="ECO:0008006" key="3">
    <source>
        <dbReference type="Google" id="ProtNLM"/>
    </source>
</evidence>
<dbReference type="OrthoDB" id="9784896at2"/>
<gene>
    <name evidence="1" type="ORF">GCM10011403_28180</name>
</gene>
<sequence>MKIMKSVVVLFQDYGIAQTPTMYVNGKFVVTTDVGGYQQMLEVVDYLVNLERG</sequence>
<comment type="caution">
    <text evidence="1">The sequence shown here is derived from an EMBL/GenBank/DDBJ whole genome shotgun (WGS) entry which is preliminary data.</text>
</comment>
<organism evidence="1 2">
    <name type="scientific">Pseudohongiella nitratireducens</name>
    <dbReference type="NCBI Taxonomy" id="1768907"/>
    <lineage>
        <taxon>Bacteria</taxon>
        <taxon>Pseudomonadati</taxon>
        <taxon>Pseudomonadota</taxon>
        <taxon>Gammaproteobacteria</taxon>
        <taxon>Pseudomonadales</taxon>
        <taxon>Pseudohongiellaceae</taxon>
        <taxon>Pseudohongiella</taxon>
    </lineage>
</organism>
<evidence type="ECO:0000313" key="2">
    <source>
        <dbReference type="Proteomes" id="UP000627715"/>
    </source>
</evidence>
<dbReference type="Gene3D" id="3.40.30.10">
    <property type="entry name" value="Glutaredoxin"/>
    <property type="match status" value="1"/>
</dbReference>
<protein>
    <recommendedName>
        <fullName evidence="3">Thioredoxin-like fold domain-containing protein</fullName>
    </recommendedName>
</protein>
<dbReference type="InterPro" id="IPR036249">
    <property type="entry name" value="Thioredoxin-like_sf"/>
</dbReference>